<feature type="repeat" description="ARM" evidence="2">
    <location>
        <begin position="1183"/>
        <end position="1225"/>
    </location>
</feature>
<dbReference type="Pfam" id="PF00514">
    <property type="entry name" value="Arm"/>
    <property type="match status" value="1"/>
</dbReference>
<dbReference type="PANTHER" id="PTHR47451">
    <property type="entry name" value="ARM REPEAT SUPERFAMILY PROTEIN"/>
    <property type="match status" value="1"/>
</dbReference>
<dbReference type="Gene3D" id="1.25.10.10">
    <property type="entry name" value="Leucine-rich Repeat Variant"/>
    <property type="match status" value="3"/>
</dbReference>
<evidence type="ECO:0000256" key="3">
    <source>
        <dbReference type="SAM" id="MobiDB-lite"/>
    </source>
</evidence>
<sequence length="1252" mass="139186">MSVISVLTEKANDKLKILEDLTSNVKQIQDNVLEEILTLNTNTEYLQRFFHGKFDKEIFKKNVPVGTYEDVKPYIQRVANGEPSNVISTRPITGFLLSSGTSGGAQKIMPWNEKFLDYLTFMYDLRMHVITNYVKGLEKGKAMMFYFTKLESTTASGLPARTASSSYLKSSYFKNRPCNWYYTYTSPDEVILCPDNKQSLYCHLLCGLVQRNEVTRMGSIFASVMVRAIKFLEDSWEELCSNIRSGQLSEWITDPGCRDSVSMVLGGPHPEVANTVEKICNEKCWKGILKRLWPRTKYIETIVTGSMAQYVPTLNYYCNDMLPLVSTIYASSETTFGLNLNPLCKPEDVSYTIMPNVSYFEFIPLDGDENDVVDLADLKLGCSYELVVTNFSGLSSLTHRTNFRQNRRLFESLMSLSTVSSTVPCSRLSPISTTQTKFLTLSAKTQPIRRRHDRSFTPFPTLIHSNHPLRHAFSNPKSSFHRPHCIGEAGHSDTTEQTSATSVDDNEEARRSESHVALFVRMLGLDNDPLDREQAVEALWKYSLGGKKCIDAIMQFHGCLNLIVTLLKSDSTSTCEAAAGLLCSIASVNLYRELVAESGALEEITALLSRPSLATVVKEQSICALWNLTVDEGVREKAADFDILRLLITFLEDDDVNVKEAAGGVLANLSLSSSNHKIMVEVGVIPKLAKLLKGENKGSKVIRKEARNVLLELAKDDYYRILVIEEGVVPIPIIGADAYKSFRPDLYSWPSLPDGIKVEQTAKSPSRFGASELLLGLNVDEDVDEVDEAKTKAIVGRTNQQFLARIGAIEFEKEIKSERPGESQQNQNQNQQQQLTLLPCVDGVARLVLILGLADEVAVSRAAESVADACINEEMRVSFMEAGAVKPLVQLLANNNGEGVKIPVIRALKNLSLSRTVCKRIEAEGAVPFFINLLKQPEISLSITEQILDVLAHILDPSKEMESKFYEGPVNGSKADTRSEALDGSVISRLVQIAKTASPNLLRKAISVIEFGTVIDPTMDTIISEDITTVLDVALHQRVLDEPENEAEELEKHLLELEEAGLTISAASRLLTKLLDSESFRQTVDVTLFTELLRKILRSNLPLHYKDWVASCLVKLTSLSSPSPSINNPINVEVTLYKTIPSLVEQMSFFSSTPEAKEAAVLELNKIVSEGVPESTQALASHGGIEPLVKLLEERNERCVEASLSVLYNLSMDSENHTAIIRAGAVPVLRRIVMSQRPQWEKALRLLRDLPV</sequence>
<dbReference type="PROSITE" id="PS50176">
    <property type="entry name" value="ARM_REPEAT"/>
    <property type="match status" value="4"/>
</dbReference>
<reference evidence="5" key="1">
    <citation type="submission" date="2021-01" db="EMBL/GenBank/DDBJ databases">
        <authorList>
            <consortium name="Genoscope - CEA"/>
            <person name="William W."/>
        </authorList>
    </citation>
    <scope>NUCLEOTIDE SEQUENCE</scope>
</reference>
<dbReference type="InterPro" id="IPR055377">
    <property type="entry name" value="GH3_M"/>
</dbReference>
<feature type="repeat" description="ARM" evidence="2">
    <location>
        <begin position="599"/>
        <end position="632"/>
    </location>
</feature>
<accession>A0A817A5W1</accession>
<dbReference type="Proteomes" id="UP001295469">
    <property type="component" value="Chromosome A08"/>
</dbReference>
<dbReference type="Pfam" id="PF23571">
    <property type="entry name" value="GH3_M"/>
    <property type="match status" value="1"/>
</dbReference>
<protein>
    <submittedName>
        <fullName evidence="5">(rape) hypothetical protein</fullName>
    </submittedName>
</protein>
<proteinExistence type="predicted"/>
<evidence type="ECO:0000256" key="2">
    <source>
        <dbReference type="PROSITE-ProRule" id="PRU00259"/>
    </source>
</evidence>
<feature type="domain" description="GH3 middle" evidence="4">
    <location>
        <begin position="351"/>
        <end position="394"/>
    </location>
</feature>
<gene>
    <name evidence="5" type="ORF">DARMORV10_A08P28310.1</name>
</gene>
<organism evidence="5">
    <name type="scientific">Brassica napus</name>
    <name type="common">Rape</name>
    <dbReference type="NCBI Taxonomy" id="3708"/>
    <lineage>
        <taxon>Eukaryota</taxon>
        <taxon>Viridiplantae</taxon>
        <taxon>Streptophyta</taxon>
        <taxon>Embryophyta</taxon>
        <taxon>Tracheophyta</taxon>
        <taxon>Spermatophyta</taxon>
        <taxon>Magnoliopsida</taxon>
        <taxon>eudicotyledons</taxon>
        <taxon>Gunneridae</taxon>
        <taxon>Pentapetalae</taxon>
        <taxon>rosids</taxon>
        <taxon>malvids</taxon>
        <taxon>Brassicales</taxon>
        <taxon>Brassicaceae</taxon>
        <taxon>Brassiceae</taxon>
        <taxon>Brassica</taxon>
    </lineage>
</organism>
<dbReference type="InterPro" id="IPR011989">
    <property type="entry name" value="ARM-like"/>
</dbReference>
<dbReference type="Pfam" id="PF03321">
    <property type="entry name" value="GH3"/>
    <property type="match status" value="1"/>
</dbReference>
<evidence type="ECO:0000313" key="5">
    <source>
        <dbReference type="EMBL" id="CAF2255619.1"/>
    </source>
</evidence>
<dbReference type="EMBL" id="HG994362">
    <property type="protein sequence ID" value="CAF2255619.1"/>
    <property type="molecule type" value="Genomic_DNA"/>
</dbReference>
<dbReference type="SMART" id="SM00185">
    <property type="entry name" value="ARM"/>
    <property type="match status" value="8"/>
</dbReference>
<dbReference type="PANTHER" id="PTHR47451:SF1">
    <property type="entry name" value="ARM REPEAT SUPERFAMILY PROTEIN"/>
    <property type="match status" value="1"/>
</dbReference>
<dbReference type="InterPro" id="IPR000225">
    <property type="entry name" value="Armadillo"/>
</dbReference>
<dbReference type="AlphaFoldDB" id="A0A817A5W1"/>
<name>A0A817A5W1_BRANA</name>
<feature type="repeat" description="ARM" evidence="2">
    <location>
        <begin position="883"/>
        <end position="926"/>
    </location>
</feature>
<keyword evidence="1" id="KW-0677">Repeat</keyword>
<evidence type="ECO:0000256" key="1">
    <source>
        <dbReference type="ARBA" id="ARBA00022737"/>
    </source>
</evidence>
<dbReference type="SUPFAM" id="SSF48371">
    <property type="entry name" value="ARM repeat"/>
    <property type="match status" value="2"/>
</dbReference>
<feature type="region of interest" description="Disordered" evidence="3">
    <location>
        <begin position="486"/>
        <end position="509"/>
    </location>
</feature>
<dbReference type="InterPro" id="IPR016024">
    <property type="entry name" value="ARM-type_fold"/>
</dbReference>
<feature type="repeat" description="ARM" evidence="2">
    <location>
        <begin position="642"/>
        <end position="684"/>
    </location>
</feature>
<evidence type="ECO:0000259" key="4">
    <source>
        <dbReference type="Pfam" id="PF23571"/>
    </source>
</evidence>